<dbReference type="KEGG" id="fwa:DCMF_22730"/>
<dbReference type="EMBL" id="CP017634">
    <property type="protein sequence ID" value="ATW27189.1"/>
    <property type="molecule type" value="Genomic_DNA"/>
</dbReference>
<evidence type="ECO:0000313" key="3">
    <source>
        <dbReference type="EMBL" id="ATW27189.1"/>
    </source>
</evidence>
<dbReference type="CDD" id="cd07012">
    <property type="entry name" value="PBP2_Bug_TTT"/>
    <property type="match status" value="1"/>
</dbReference>
<evidence type="ECO:0000313" key="4">
    <source>
        <dbReference type="Proteomes" id="UP000323521"/>
    </source>
</evidence>
<evidence type="ECO:0000256" key="1">
    <source>
        <dbReference type="ARBA" id="ARBA00006987"/>
    </source>
</evidence>
<dbReference type="RefSeq" id="WP_214658825.1">
    <property type="nucleotide sequence ID" value="NZ_CP017634.1"/>
</dbReference>
<dbReference type="Gene3D" id="3.40.190.10">
    <property type="entry name" value="Periplasmic binding protein-like II"/>
    <property type="match status" value="1"/>
</dbReference>
<dbReference type="InterPro" id="IPR005064">
    <property type="entry name" value="BUG"/>
</dbReference>
<dbReference type="SUPFAM" id="SSF53850">
    <property type="entry name" value="Periplasmic binding protein-like II"/>
    <property type="match status" value="1"/>
</dbReference>
<organism evidence="3 4">
    <name type="scientific">Formimonas warabiya</name>
    <dbReference type="NCBI Taxonomy" id="1761012"/>
    <lineage>
        <taxon>Bacteria</taxon>
        <taxon>Bacillati</taxon>
        <taxon>Bacillota</taxon>
        <taxon>Clostridia</taxon>
        <taxon>Eubacteriales</taxon>
        <taxon>Peptococcaceae</taxon>
        <taxon>Candidatus Formimonas</taxon>
    </lineage>
</organism>
<proteinExistence type="inferred from homology"/>
<evidence type="ECO:0000256" key="2">
    <source>
        <dbReference type="SAM" id="SignalP"/>
    </source>
</evidence>
<comment type="similarity">
    <text evidence="1">Belongs to the UPF0065 (bug) family.</text>
</comment>
<dbReference type="PANTHER" id="PTHR42928:SF5">
    <property type="entry name" value="BLR1237 PROTEIN"/>
    <property type="match status" value="1"/>
</dbReference>
<name>A0A3G1KXV1_FORW1</name>
<dbReference type="Gene3D" id="3.40.190.150">
    <property type="entry name" value="Bordetella uptake gene, domain 1"/>
    <property type="match status" value="1"/>
</dbReference>
<protein>
    <recommendedName>
        <fullName evidence="5">Tripartite tricarboxylate transporter substrate binding protein</fullName>
    </recommendedName>
</protein>
<keyword evidence="2" id="KW-0732">Signal</keyword>
<dbReference type="AlphaFoldDB" id="A0A3G1KXV1"/>
<dbReference type="InterPro" id="IPR042100">
    <property type="entry name" value="Bug_dom1"/>
</dbReference>
<keyword evidence="4" id="KW-1185">Reference proteome</keyword>
<feature type="chain" id="PRO_5018202786" description="Tripartite tricarboxylate transporter substrate binding protein" evidence="2">
    <location>
        <begin position="28"/>
        <end position="328"/>
    </location>
</feature>
<accession>A0A3G1KXV1</accession>
<reference evidence="3 4" key="1">
    <citation type="submission" date="2016-10" db="EMBL/GenBank/DDBJ databases">
        <title>Complete Genome Sequence of Peptococcaceae strain DCMF.</title>
        <authorList>
            <person name="Edwards R.J."/>
            <person name="Holland S.I."/>
            <person name="Deshpande N.P."/>
            <person name="Wong Y.K."/>
            <person name="Ertan H."/>
            <person name="Manefield M."/>
            <person name="Russell T.L."/>
            <person name="Lee M.J."/>
        </authorList>
    </citation>
    <scope>NUCLEOTIDE SEQUENCE [LARGE SCALE GENOMIC DNA]</scope>
    <source>
        <strain evidence="3 4">DCMF</strain>
    </source>
</reference>
<dbReference type="Pfam" id="PF03401">
    <property type="entry name" value="TctC"/>
    <property type="match status" value="1"/>
</dbReference>
<sequence length="328" mass="34717">MRKTMISLGLVLILTALLLGGCGGTQTTDTSTPEASQAEVNWPEKDITFIVPYNAGGGYDLKARLLAEYMPKYLPKQVNIVVKNVPGADAKIGTLEMLKSTPDGYTLALADPLHLALLELAGGLEGHDPASLAWIGQITNSPSLVVISANGKYKTLDEMKGQKVSFATSGDNIPAINCLAKGVECVPTLIAYNGYPEACMAVARGDVDVFMGTAESVFKNITSLEGKLLPVALIGGQSSLVPDVKTTEELGFSSVDGMSGRLRVMLAGPPDLDANVTKILVDAMDKAMHDPEFVAQAEKTGYVVEPISQEEVKKAVQESVDAGRQYGK</sequence>
<dbReference type="PANTHER" id="PTHR42928">
    <property type="entry name" value="TRICARBOXYLATE-BINDING PROTEIN"/>
    <property type="match status" value="1"/>
</dbReference>
<feature type="signal peptide" evidence="2">
    <location>
        <begin position="1"/>
        <end position="27"/>
    </location>
</feature>
<evidence type="ECO:0008006" key="5">
    <source>
        <dbReference type="Google" id="ProtNLM"/>
    </source>
</evidence>
<dbReference type="PROSITE" id="PS51257">
    <property type="entry name" value="PROKAR_LIPOPROTEIN"/>
    <property type="match status" value="1"/>
</dbReference>
<dbReference type="Proteomes" id="UP000323521">
    <property type="component" value="Chromosome"/>
</dbReference>
<gene>
    <name evidence="3" type="ORF">DCMF_22730</name>
</gene>